<evidence type="ECO:0000313" key="2">
    <source>
        <dbReference type="EMBL" id="KAK1699538.1"/>
    </source>
</evidence>
<dbReference type="EMBL" id="JAUUTY010000001">
    <property type="protein sequence ID" value="KAK1699538.1"/>
    <property type="molecule type" value="Genomic_DNA"/>
</dbReference>
<feature type="compositionally biased region" description="Basic and acidic residues" evidence="1">
    <location>
        <begin position="61"/>
        <end position="75"/>
    </location>
</feature>
<dbReference type="Proteomes" id="UP001231189">
    <property type="component" value="Unassembled WGS sequence"/>
</dbReference>
<organism evidence="2 3">
    <name type="scientific">Lolium multiflorum</name>
    <name type="common">Italian ryegrass</name>
    <name type="synonym">Lolium perenne subsp. multiflorum</name>
    <dbReference type="NCBI Taxonomy" id="4521"/>
    <lineage>
        <taxon>Eukaryota</taxon>
        <taxon>Viridiplantae</taxon>
        <taxon>Streptophyta</taxon>
        <taxon>Embryophyta</taxon>
        <taxon>Tracheophyta</taxon>
        <taxon>Spermatophyta</taxon>
        <taxon>Magnoliopsida</taxon>
        <taxon>Liliopsida</taxon>
        <taxon>Poales</taxon>
        <taxon>Poaceae</taxon>
        <taxon>BOP clade</taxon>
        <taxon>Pooideae</taxon>
        <taxon>Poodae</taxon>
        <taxon>Poeae</taxon>
        <taxon>Poeae Chloroplast Group 2 (Poeae type)</taxon>
        <taxon>Loliodinae</taxon>
        <taxon>Loliinae</taxon>
        <taxon>Lolium</taxon>
    </lineage>
</organism>
<name>A0AAD8U8J1_LOLMU</name>
<reference evidence="2" key="1">
    <citation type="submission" date="2023-07" db="EMBL/GenBank/DDBJ databases">
        <title>A chromosome-level genome assembly of Lolium multiflorum.</title>
        <authorList>
            <person name="Chen Y."/>
            <person name="Copetti D."/>
            <person name="Kolliker R."/>
            <person name="Studer B."/>
        </authorList>
    </citation>
    <scope>NUCLEOTIDE SEQUENCE</scope>
    <source>
        <strain evidence="2">02402/16</strain>
        <tissue evidence="2">Leaf</tissue>
    </source>
</reference>
<accession>A0AAD8U8J1</accession>
<gene>
    <name evidence="2" type="ORF">QYE76_016235</name>
</gene>
<feature type="region of interest" description="Disordered" evidence="1">
    <location>
        <begin position="98"/>
        <end position="130"/>
    </location>
</feature>
<feature type="compositionally biased region" description="Basic and acidic residues" evidence="1">
    <location>
        <begin position="110"/>
        <end position="119"/>
    </location>
</feature>
<proteinExistence type="predicted"/>
<keyword evidence="3" id="KW-1185">Reference proteome</keyword>
<evidence type="ECO:0000256" key="1">
    <source>
        <dbReference type="SAM" id="MobiDB-lite"/>
    </source>
</evidence>
<feature type="region of interest" description="Disordered" evidence="1">
    <location>
        <begin position="59"/>
        <end position="86"/>
    </location>
</feature>
<comment type="caution">
    <text evidence="2">The sequence shown here is derived from an EMBL/GenBank/DDBJ whole genome shotgun (WGS) entry which is preliminary data.</text>
</comment>
<protein>
    <submittedName>
        <fullName evidence="2">Uncharacterized protein</fullName>
    </submittedName>
</protein>
<sequence>MEKDLAELKAQGALVAEAIKAMNDTLRGLSTWMPRVDSSITTIQKSIDAVANRVTALEAARSPHEDQTPRPDGHRQRNNTQGPDSYAIRAPSHALVKGMQKNSHNPVHFESGDHSGKDDYNEDNGYTHNSASRYRNYSRMPKTDFPCFDGENPKWWKTVCEKYFHTYEVDRNSWASFATMHFHGNAALWLTNYEEINEIETWEELVRSCAYQI</sequence>
<dbReference type="AlphaFoldDB" id="A0AAD8U8J1"/>
<evidence type="ECO:0000313" key="3">
    <source>
        <dbReference type="Proteomes" id="UP001231189"/>
    </source>
</evidence>